<name>A0A8S5NSF6_9CAUD</name>
<reference evidence="1" key="1">
    <citation type="journal article" date="2021" name="Proc. Natl. Acad. Sci. U.S.A.">
        <title>A Catalog of Tens of Thousands of Viruses from Human Metagenomes Reveals Hidden Associations with Chronic Diseases.</title>
        <authorList>
            <person name="Tisza M.J."/>
            <person name="Buck C.B."/>
        </authorList>
    </citation>
    <scope>NUCLEOTIDE SEQUENCE</scope>
    <source>
        <strain evidence="1">Ctr0w28</strain>
    </source>
</reference>
<organism evidence="1">
    <name type="scientific">Myoviridae sp. ctr0w28</name>
    <dbReference type="NCBI Taxonomy" id="2826703"/>
    <lineage>
        <taxon>Viruses</taxon>
        <taxon>Duplodnaviria</taxon>
        <taxon>Heunggongvirae</taxon>
        <taxon>Uroviricota</taxon>
        <taxon>Caudoviricetes</taxon>
    </lineage>
</organism>
<accession>A0A8S5NSF6</accession>
<protein>
    <submittedName>
        <fullName evidence="1">Uncharacterized protein</fullName>
    </submittedName>
</protein>
<sequence>MRTGTLNLLGKEYMACFSTRTTIACVDRYGSLEAMYKTLSEAEDKSLKEVMWILAAMLDAGARYAKLEGIENPEPPTYDDLCDMCGSDDLPDLMACITQTVSKGTKREVELAPEKNGEATPAK</sequence>
<dbReference type="EMBL" id="BK015227">
    <property type="protein sequence ID" value="DAD96979.1"/>
    <property type="molecule type" value="Genomic_DNA"/>
</dbReference>
<proteinExistence type="predicted"/>
<evidence type="ECO:0000313" key="1">
    <source>
        <dbReference type="EMBL" id="DAD96979.1"/>
    </source>
</evidence>